<reference evidence="3 4" key="1">
    <citation type="submission" date="2019-07" db="EMBL/GenBank/DDBJ databases">
        <title>Chromosome genome assembly for large yellow croaker.</title>
        <authorList>
            <person name="Xiao S."/>
        </authorList>
    </citation>
    <scope>NUCLEOTIDE SEQUENCE [LARGE SCALE GENOMIC DNA]</scope>
    <source>
        <strain evidence="3">JMULYC20181020</strain>
        <tissue evidence="3">Muscle</tissue>
    </source>
</reference>
<feature type="chain" id="PRO_5026114249" evidence="2">
    <location>
        <begin position="23"/>
        <end position="265"/>
    </location>
</feature>
<keyword evidence="2" id="KW-0732">Signal</keyword>
<feature type="signal peptide" evidence="2">
    <location>
        <begin position="1"/>
        <end position="22"/>
    </location>
</feature>
<protein>
    <submittedName>
        <fullName evidence="3">Uncharacterized protein</fullName>
    </submittedName>
</protein>
<dbReference type="Proteomes" id="UP000424527">
    <property type="component" value="Unassembled WGS sequence"/>
</dbReference>
<dbReference type="EMBL" id="REGW02000015">
    <property type="protein sequence ID" value="KAE8285907.1"/>
    <property type="molecule type" value="Genomic_DNA"/>
</dbReference>
<evidence type="ECO:0000256" key="2">
    <source>
        <dbReference type="SAM" id="SignalP"/>
    </source>
</evidence>
<evidence type="ECO:0000313" key="4">
    <source>
        <dbReference type="Proteomes" id="UP000424527"/>
    </source>
</evidence>
<feature type="region of interest" description="Disordered" evidence="1">
    <location>
        <begin position="69"/>
        <end position="111"/>
    </location>
</feature>
<organism evidence="3 4">
    <name type="scientific">Larimichthys crocea</name>
    <name type="common">Large yellow croaker</name>
    <name type="synonym">Pseudosciaena crocea</name>
    <dbReference type="NCBI Taxonomy" id="215358"/>
    <lineage>
        <taxon>Eukaryota</taxon>
        <taxon>Metazoa</taxon>
        <taxon>Chordata</taxon>
        <taxon>Craniata</taxon>
        <taxon>Vertebrata</taxon>
        <taxon>Euteleostomi</taxon>
        <taxon>Actinopterygii</taxon>
        <taxon>Neopterygii</taxon>
        <taxon>Teleostei</taxon>
        <taxon>Neoteleostei</taxon>
        <taxon>Acanthomorphata</taxon>
        <taxon>Eupercaria</taxon>
        <taxon>Sciaenidae</taxon>
        <taxon>Larimichthys</taxon>
    </lineage>
</organism>
<evidence type="ECO:0000313" key="3">
    <source>
        <dbReference type="EMBL" id="KAE8285907.1"/>
    </source>
</evidence>
<evidence type="ECO:0000256" key="1">
    <source>
        <dbReference type="SAM" id="MobiDB-lite"/>
    </source>
</evidence>
<name>A0A6G0I3I5_LARCR</name>
<accession>A0A6G0I3I5</accession>
<dbReference type="AlphaFoldDB" id="A0A6G0I3I5"/>
<sequence>MMAIQFIAGASLFALLVVDVCCRPLKGGNPEPYYGGYANAADFNQGAPSGQFSPGAALSGVSTSYQPALEEPSFSQPAVHRQPAMSVGSPSAPVSGPGAALQHPGTASQPGPREIAWAVAPLSFFSGSDEVPTGLHVASSSPEYVSPPLPPPGPMYQAGELSQYEQNVEYGDYQHETEDQGYMPPPPPPMLVSSEQSYTSPQGYTSLPQPQARGWGPYPYYDYMFLTGQYPPGTVTHSSSSYEQGHDSWQDSHYVRYYDQASSTD</sequence>
<comment type="caution">
    <text evidence="3">The sequence shown here is derived from an EMBL/GenBank/DDBJ whole genome shotgun (WGS) entry which is preliminary data.</text>
</comment>
<proteinExistence type="predicted"/>
<gene>
    <name evidence="3" type="ORF">D5F01_LYC15576</name>
</gene>
<feature type="compositionally biased region" description="Low complexity" evidence="1">
    <location>
        <begin position="83"/>
        <end position="100"/>
    </location>
</feature>
<keyword evidence="4" id="KW-1185">Reference proteome</keyword>